<feature type="region of interest" description="Disordered" evidence="1">
    <location>
        <begin position="1"/>
        <end position="35"/>
    </location>
</feature>
<sequence length="646" mass="65632">MHTAGKSYSLTNPDSQTLQFTIQPGDAGPYDTSGSVDRSEICAANAGPGGVQDIPVGTPIGIDYQFMVQPNGPNNTFTNTASWFVTGEMHNDDSVSGVATSPPFAIQLAGNHLQVVARYCPPGGNPGNGAGSNMVNMVLWTDPNPIVPGRYYDINIQSKLSNTGAGGYLDVSIDGKQVVNYSGPLGYGAGTYWMDGLYRNAGPTQTVTDDFRNFTMVTGSTAIGWKGVDGTTSSSGTTTSTGTSSGSTSSSTTPTVTPAVTQATASPATGIEHAGDTITLSLAFNEAVTVTGTPTLSLNDGGTATYVGGSGTGTLTFKTTVASTNTSTSALAITGVNVPSGAAIKDASGVAANLAGAVKTFSGLQIDPTSTTPTAPTTPTTPTTPSVATPVLTIADNSLWVAGRGGTVDLGAKVTTTDSNDVVTVNITGLPKYETITDKLDGQTFRGNNITLTAAQVDSGLELHSYYRGGGHPTATLTLTASAKDPTTGAVATASPQSITVVDPRPTTVTTTTTSSHDHHTATDHQPAAATTAPAPTTSQTIEPTDHQQTAAANTGFLASRGFALLQQHFDPAASTLATTAAHPTMPADHPAATGTTMASFASQSFALLNQYLAAHTGQVDPGQIVAALSQATGWGHDSLLARPQH</sequence>
<accession>A0A837CBT2</accession>
<name>A0A837CBT2_9BRAD</name>
<feature type="region of interest" description="Disordered" evidence="1">
    <location>
        <begin position="502"/>
        <end position="548"/>
    </location>
</feature>
<dbReference type="InterPro" id="IPR025975">
    <property type="entry name" value="Polysacc_lyase"/>
</dbReference>
<proteinExistence type="predicted"/>
<protein>
    <submittedName>
        <fullName evidence="2">Uncharacterized protein</fullName>
    </submittedName>
</protein>
<evidence type="ECO:0000313" key="2">
    <source>
        <dbReference type="EMBL" id="KGJ66777.1"/>
    </source>
</evidence>
<evidence type="ECO:0000313" key="3">
    <source>
        <dbReference type="Proteomes" id="UP000024900"/>
    </source>
</evidence>
<organism evidence="2 3">
    <name type="scientific">Bradyrhizobium diazoefficiens SEMIA 5080</name>
    <dbReference type="NCBI Taxonomy" id="754504"/>
    <lineage>
        <taxon>Bacteria</taxon>
        <taxon>Pseudomonadati</taxon>
        <taxon>Pseudomonadota</taxon>
        <taxon>Alphaproteobacteria</taxon>
        <taxon>Hyphomicrobiales</taxon>
        <taxon>Nitrobacteraceae</taxon>
        <taxon>Bradyrhizobium</taxon>
    </lineage>
</organism>
<dbReference type="EMBL" id="ADOU02000005">
    <property type="protein sequence ID" value="KGJ66777.1"/>
    <property type="molecule type" value="Genomic_DNA"/>
</dbReference>
<dbReference type="AlphaFoldDB" id="A0A837CBT2"/>
<dbReference type="Gene3D" id="2.60.120.200">
    <property type="match status" value="1"/>
</dbReference>
<gene>
    <name evidence="2" type="ORF">BJA5080_03396</name>
</gene>
<feature type="region of interest" description="Disordered" evidence="1">
    <location>
        <begin position="227"/>
        <end position="256"/>
    </location>
</feature>
<feature type="compositionally biased region" description="Low complexity" evidence="1">
    <location>
        <begin position="230"/>
        <end position="256"/>
    </location>
</feature>
<comment type="caution">
    <text evidence="2">The sequence shown here is derived from an EMBL/GenBank/DDBJ whole genome shotgun (WGS) entry which is preliminary data.</text>
</comment>
<evidence type="ECO:0000256" key="1">
    <source>
        <dbReference type="SAM" id="MobiDB-lite"/>
    </source>
</evidence>
<feature type="compositionally biased region" description="Polar residues" evidence="1">
    <location>
        <begin position="539"/>
        <end position="548"/>
    </location>
</feature>
<feature type="compositionally biased region" description="Low complexity" evidence="1">
    <location>
        <begin position="524"/>
        <end position="538"/>
    </location>
</feature>
<feature type="compositionally biased region" description="Polar residues" evidence="1">
    <location>
        <begin position="1"/>
        <end position="22"/>
    </location>
</feature>
<dbReference type="Pfam" id="PF14099">
    <property type="entry name" value="Polysacc_lyase"/>
    <property type="match status" value="1"/>
</dbReference>
<feature type="compositionally biased region" description="Low complexity" evidence="1">
    <location>
        <begin position="502"/>
        <end position="515"/>
    </location>
</feature>
<dbReference type="Proteomes" id="UP000024900">
    <property type="component" value="Unassembled WGS sequence"/>
</dbReference>
<reference evidence="2 3" key="1">
    <citation type="journal article" date="2014" name="BMC Genomics">
        <title>Comparative genomics of Bradyrhizobium japonicum CPAC 15 and Bradyrhizobium diazoefficiens CPAC 7: elite model strains for understanding symbiotic performance with soybean.</title>
        <authorList>
            <person name="Siqueira A.F."/>
            <person name="Ormeno-Orrillo E."/>
            <person name="Souza R.C."/>
            <person name="Rodrigues E.P."/>
            <person name="Almeida L.G."/>
            <person name="Barcellos F.G."/>
            <person name="Batista J.S."/>
            <person name="Nakatami A.S."/>
            <person name="Martinez-Romero E."/>
            <person name="Vasconcelos A.T."/>
            <person name="Hungria M."/>
        </authorList>
    </citation>
    <scope>NUCLEOTIDE SEQUENCE [LARGE SCALE GENOMIC DNA]</scope>
    <source>
        <strain evidence="2 3">SEMIA 5080</strain>
    </source>
</reference>